<evidence type="ECO:0000256" key="8">
    <source>
        <dbReference type="ARBA" id="ARBA00023136"/>
    </source>
</evidence>
<feature type="transmembrane region" description="Helical" evidence="11">
    <location>
        <begin position="1033"/>
        <end position="1058"/>
    </location>
</feature>
<dbReference type="PROSITE" id="PS50929">
    <property type="entry name" value="ABC_TM1F"/>
    <property type="match status" value="2"/>
</dbReference>
<proteinExistence type="predicted"/>
<dbReference type="PANTHER" id="PTHR24223:SF353">
    <property type="entry name" value="ABC TRANSPORTER ATP-BINDING PROTEIN_PERMEASE VMR1-RELATED"/>
    <property type="match status" value="1"/>
</dbReference>
<dbReference type="FunFam" id="3.40.50.300:FF:000565">
    <property type="entry name" value="ABC bile acid transporter"/>
    <property type="match status" value="1"/>
</dbReference>
<comment type="caution">
    <text evidence="14">The sequence shown here is derived from an EMBL/GenBank/DDBJ whole genome shotgun (WGS) entry which is preliminary data.</text>
</comment>
<evidence type="ECO:0000256" key="6">
    <source>
        <dbReference type="ARBA" id="ARBA00022840"/>
    </source>
</evidence>
<evidence type="ECO:0000256" key="4">
    <source>
        <dbReference type="ARBA" id="ARBA00022737"/>
    </source>
</evidence>
<dbReference type="SUPFAM" id="SSF52540">
    <property type="entry name" value="P-loop containing nucleoside triphosphate hydrolases"/>
    <property type="match status" value="2"/>
</dbReference>
<evidence type="ECO:0000256" key="11">
    <source>
        <dbReference type="SAM" id="Phobius"/>
    </source>
</evidence>
<feature type="transmembrane region" description="Helical" evidence="11">
    <location>
        <begin position="187"/>
        <end position="208"/>
    </location>
</feature>
<evidence type="ECO:0000256" key="2">
    <source>
        <dbReference type="ARBA" id="ARBA00022448"/>
    </source>
</evidence>
<keyword evidence="2" id="KW-0813">Transport</keyword>
<feature type="transmembrane region" description="Helical" evidence="11">
    <location>
        <begin position="1133"/>
        <end position="1154"/>
    </location>
</feature>
<dbReference type="CDD" id="cd18596">
    <property type="entry name" value="ABC_6TM_VMR1_D1_like"/>
    <property type="match status" value="1"/>
</dbReference>
<dbReference type="GO" id="GO:0016887">
    <property type="term" value="F:ATP hydrolysis activity"/>
    <property type="evidence" value="ECO:0007669"/>
    <property type="project" value="InterPro"/>
</dbReference>
<dbReference type="Pfam" id="PF00005">
    <property type="entry name" value="ABC_tran"/>
    <property type="match status" value="2"/>
</dbReference>
<feature type="transmembrane region" description="Helical" evidence="11">
    <location>
        <begin position="557"/>
        <end position="582"/>
    </location>
</feature>
<comment type="subcellular location">
    <subcellularLocation>
        <location evidence="1">Membrane</location>
        <topology evidence="1">Multi-pass membrane protein</topology>
    </subcellularLocation>
</comment>
<dbReference type="Gene3D" id="3.40.50.300">
    <property type="entry name" value="P-loop containing nucleotide triphosphate hydrolases"/>
    <property type="match status" value="2"/>
</dbReference>
<keyword evidence="3 11" id="KW-0812">Transmembrane</keyword>
<keyword evidence="14" id="KW-0378">Hydrolase</keyword>
<gene>
    <name evidence="14" type="ORF">BCR43DRAFT_491019</name>
</gene>
<dbReference type="STRING" id="13706.A0A1X2HGZ0"/>
<keyword evidence="7 11" id="KW-1133">Transmembrane helix</keyword>
<evidence type="ECO:0000256" key="7">
    <source>
        <dbReference type="ARBA" id="ARBA00022989"/>
    </source>
</evidence>
<feature type="domain" description="ABC transporter" evidence="12">
    <location>
        <begin position="653"/>
        <end position="895"/>
    </location>
</feature>
<feature type="domain" description="ABC transporter" evidence="12">
    <location>
        <begin position="1312"/>
        <end position="1545"/>
    </location>
</feature>
<feature type="transmembrane region" description="Helical" evidence="11">
    <location>
        <begin position="956"/>
        <end position="974"/>
    </location>
</feature>
<dbReference type="CDD" id="cd03250">
    <property type="entry name" value="ABCC_MRP_domain1"/>
    <property type="match status" value="1"/>
</dbReference>
<keyword evidence="5" id="KW-0547">Nucleotide-binding</keyword>
<dbReference type="PROSITE" id="PS00211">
    <property type="entry name" value="ABC_TRANSPORTER_1"/>
    <property type="match status" value="1"/>
</dbReference>
<dbReference type="GO" id="GO:0140359">
    <property type="term" value="F:ABC-type transporter activity"/>
    <property type="evidence" value="ECO:0007669"/>
    <property type="project" value="InterPro"/>
</dbReference>
<sequence length="1565" mass="175122">MLNCSTSDWWIGDDFAPCFRETVIDGLIPALTLLWGLVVIARTVWQWRRASSSVYTPLKTTPPAFGGYGSTQSTLPTTATEQESDDDNDDSSSQNTVAPDFTEQAPRWTFFNLVRFVSVVQLGFYLNALTHIKQNTYDFDAPVEGSIASLTLAYTAQATFWGIASLLALANLVLATRSKLVTNEITYRLNFFYIVVFFVGLVDLHSYYMTHFTESITTGYAISLWTTSITLALIVLIINEARNAPKDPIVTDTGRVLSGENWASLYSQFMFSWVRPMLVEGYKRTLNDKDLLELPSENRAKNVLTSYRRVKTPSMAWSILKTFKWPLFKMFLYSMVWSVGIFGPPLFLNKIVKYIENDPDYRGLPSSAAFLFVLGLFLTNVLQSLSMQQALYIGRTLGIRVQAIVIGEVFSKSLRRRDTASAPKDDAPEEEKTKTNVNNLLSVDAQKLGEIIAYVFYVYSYPIQIGISIWCLYELLGLAAVWGVLVMALTQPLTFWVSQKFEKKHTEVMTATDKRIKVVNELLSAIRVVKFFAWEKEFRKRVTDARQNELKAIRGRLFMFMHMGNTWFMISILIMATVFYVYTLYNELTASTAFTALALFYTFRAALDELPMLISFLLQANVAIKRIESFLAEDEVELPPQPTSADRPYIGFVDNASFSWDKPAASGQPPKLALKNLNLSFPRKKLSIVCGSTGSGKTTLISSLLGETHCVRGAVALPRIIPDRTSPLGGAVSGIAYVAQSAWLQNCSIRDNILFGLPFDEERYEQVLYMTALTRDLEILEFGDSTEVGEKGITLSGGQKQRVAIARAVYSQAETVIFDDCLSAVDAHTAKHLYEFCLTGPLMRDRTVILVTHHVGLCIKDAAYVVLMNDGEVKAAGEPRAMVKSGVLGDELARADEQRADEKEEAVTEGPVPTVPKKLQKKQQDGAGKLTKEEERAEGSVSWSVYETYLSASGGWLFWIFVVVLFTAAQGTVLGQDYWIKVWAAAYSDKAPSQSVGAFATTTSGSGELGMFGITYLRPLADIMTKKEVDAKYYLGVYFLIGVVALIMSSLRSLILFIGSLNASRRIHADLLEKILRAKVRFYDTTPIGRIVNRFSSDMETIDQSIAPTLSFLLFSIVNMLSVIVLVTVITPAFVVPGIIIAILYWLIGSYYLATSRDLKRLNSVTRSPIYVQFNESVNGVMTIRAYGCQQRFLNENHDRVDSNNRPFIWMWATNRWLHARVETLGAFVGFCTGFVLVMSRDWIDPGLAGLSLSYALTFTHHVLWVIRMYAVNEMNLNAVERVHEYLTIEEEPPVHIPETCPPPSWPESGAVKVENLVMQYAPENPPVLRDVSFEVKPREKVGIVGRTGSGKSTLALSIFRFMEPTSGRIIIDGVDIGTIGLEDLRSRLTIIPQDPVLFSGTLRSNLDPFNQYDDAAMWAALKRSHLVDSDTQDITLDAPVSENGNNWSQGQRQLIALARALIKKSTLIVLDEATSSVDFDTDHKIQQTIREEFHDSALLVIAHRIRTVADYDRILVLDHGKLVEFDTPYTLMTREGGVFRSMCERSGEYPELLAIATAKHNSSQ</sequence>
<dbReference type="GO" id="GO:0005524">
    <property type="term" value="F:ATP binding"/>
    <property type="evidence" value="ECO:0007669"/>
    <property type="project" value="UniProtKB-KW"/>
</dbReference>
<dbReference type="CDD" id="cd03244">
    <property type="entry name" value="ABCC_MRP_domain2"/>
    <property type="match status" value="1"/>
</dbReference>
<dbReference type="PANTHER" id="PTHR24223">
    <property type="entry name" value="ATP-BINDING CASSETTE SUB-FAMILY C"/>
    <property type="match status" value="1"/>
</dbReference>
<reference evidence="14 15" key="1">
    <citation type="submission" date="2016-07" db="EMBL/GenBank/DDBJ databases">
        <title>Pervasive Adenine N6-methylation of Active Genes in Fungi.</title>
        <authorList>
            <consortium name="DOE Joint Genome Institute"/>
            <person name="Mondo S.J."/>
            <person name="Dannebaum R.O."/>
            <person name="Kuo R.C."/>
            <person name="Labutti K."/>
            <person name="Haridas S."/>
            <person name="Kuo A."/>
            <person name="Salamov A."/>
            <person name="Ahrendt S.R."/>
            <person name="Lipzen A."/>
            <person name="Sullivan W."/>
            <person name="Andreopoulos W.B."/>
            <person name="Clum A."/>
            <person name="Lindquist E."/>
            <person name="Daum C."/>
            <person name="Ramamoorthy G.K."/>
            <person name="Gryganskyi A."/>
            <person name="Culley D."/>
            <person name="Magnuson J.K."/>
            <person name="James T.Y."/>
            <person name="O'Malley M.A."/>
            <person name="Stajich J.E."/>
            <person name="Spatafora J.W."/>
            <person name="Visel A."/>
            <person name="Grigoriev I.V."/>
        </authorList>
    </citation>
    <scope>NUCLEOTIDE SEQUENCE [LARGE SCALE GENOMIC DNA]</scope>
    <source>
        <strain evidence="14 15">NRRL 2496</strain>
    </source>
</reference>
<feature type="transmembrane region" description="Helical" evidence="11">
    <location>
        <begin position="27"/>
        <end position="45"/>
    </location>
</feature>
<dbReference type="OMA" id="LAQDYWI"/>
<keyword evidence="4" id="KW-0677">Repeat</keyword>
<dbReference type="CDD" id="cd18604">
    <property type="entry name" value="ABC_6TM_VMR1_D2_like"/>
    <property type="match status" value="1"/>
</dbReference>
<organism evidence="14 15">
    <name type="scientific">Syncephalastrum racemosum</name>
    <name type="common">Filamentous fungus</name>
    <dbReference type="NCBI Taxonomy" id="13706"/>
    <lineage>
        <taxon>Eukaryota</taxon>
        <taxon>Fungi</taxon>
        <taxon>Fungi incertae sedis</taxon>
        <taxon>Mucoromycota</taxon>
        <taxon>Mucoromycotina</taxon>
        <taxon>Mucoromycetes</taxon>
        <taxon>Mucorales</taxon>
        <taxon>Syncephalastraceae</taxon>
        <taxon>Syncephalastrum</taxon>
    </lineage>
</organism>
<evidence type="ECO:0000256" key="9">
    <source>
        <dbReference type="ARBA" id="ARBA00023180"/>
    </source>
</evidence>
<dbReference type="InParanoid" id="A0A1X2HGZ0"/>
<feature type="domain" description="ABC transmembrane type-1" evidence="13">
    <location>
        <begin position="960"/>
        <end position="1271"/>
    </location>
</feature>
<evidence type="ECO:0000256" key="10">
    <source>
        <dbReference type="SAM" id="MobiDB-lite"/>
    </source>
</evidence>
<dbReference type="InterPro" id="IPR050173">
    <property type="entry name" value="ABC_transporter_C-like"/>
</dbReference>
<dbReference type="FunFam" id="1.20.1560.10:FF:000006">
    <property type="entry name" value="ATP-binding cassette, sub-family C (CFTR/MRP), member 9"/>
    <property type="match status" value="1"/>
</dbReference>
<dbReference type="Pfam" id="PF00664">
    <property type="entry name" value="ABC_membrane"/>
    <property type="match status" value="2"/>
</dbReference>
<feature type="region of interest" description="Disordered" evidence="10">
    <location>
        <begin position="65"/>
        <end position="98"/>
    </location>
</feature>
<dbReference type="InterPro" id="IPR027417">
    <property type="entry name" value="P-loop_NTPase"/>
</dbReference>
<feature type="transmembrane region" description="Helical" evidence="11">
    <location>
        <begin position="476"/>
        <end position="497"/>
    </location>
</feature>
<feature type="transmembrane region" description="Helical" evidence="11">
    <location>
        <begin position="451"/>
        <end position="470"/>
    </location>
</feature>
<feature type="region of interest" description="Disordered" evidence="10">
    <location>
        <begin position="898"/>
        <end position="933"/>
    </location>
</feature>
<feature type="transmembrane region" description="Helical" evidence="11">
    <location>
        <begin position="1246"/>
        <end position="1267"/>
    </location>
</feature>
<evidence type="ECO:0000259" key="13">
    <source>
        <dbReference type="PROSITE" id="PS50929"/>
    </source>
</evidence>
<keyword evidence="6" id="KW-0067">ATP-binding</keyword>
<dbReference type="OrthoDB" id="6500128at2759"/>
<dbReference type="PROSITE" id="PS50893">
    <property type="entry name" value="ABC_TRANSPORTER_2"/>
    <property type="match status" value="2"/>
</dbReference>
<dbReference type="FunFam" id="3.40.50.300:FF:000825">
    <property type="entry name" value="ABC bile acid transporter"/>
    <property type="match status" value="1"/>
</dbReference>
<protein>
    <submittedName>
        <fullName evidence="14">P-loop containing nucleoside triphosphate hydrolase protein</fullName>
    </submittedName>
</protein>
<dbReference type="SUPFAM" id="SSF90123">
    <property type="entry name" value="ABC transporter transmembrane region"/>
    <property type="match status" value="2"/>
</dbReference>
<evidence type="ECO:0000256" key="3">
    <source>
        <dbReference type="ARBA" id="ARBA00022692"/>
    </source>
</evidence>
<dbReference type="GO" id="GO:0000329">
    <property type="term" value="C:fungal-type vacuole membrane"/>
    <property type="evidence" value="ECO:0007669"/>
    <property type="project" value="TreeGrafter"/>
</dbReference>
<name>A0A1X2HGZ0_SYNRA</name>
<feature type="compositionally biased region" description="Polar residues" evidence="10">
    <location>
        <begin position="70"/>
        <end position="80"/>
    </location>
</feature>
<evidence type="ECO:0000313" key="15">
    <source>
        <dbReference type="Proteomes" id="UP000242180"/>
    </source>
</evidence>
<feature type="transmembrane region" description="Helical" evidence="11">
    <location>
        <begin position="113"/>
        <end position="132"/>
    </location>
</feature>
<dbReference type="InterPro" id="IPR011527">
    <property type="entry name" value="ABC1_TM_dom"/>
</dbReference>
<evidence type="ECO:0000256" key="1">
    <source>
        <dbReference type="ARBA" id="ARBA00004141"/>
    </source>
</evidence>
<feature type="transmembrane region" description="Helical" evidence="11">
    <location>
        <begin position="1106"/>
        <end position="1127"/>
    </location>
</feature>
<dbReference type="Proteomes" id="UP000242180">
    <property type="component" value="Unassembled WGS sequence"/>
</dbReference>
<dbReference type="InterPro" id="IPR003439">
    <property type="entry name" value="ABC_transporter-like_ATP-bd"/>
</dbReference>
<accession>A0A1X2HGZ0</accession>
<keyword evidence="8 11" id="KW-0472">Membrane</keyword>
<evidence type="ECO:0000313" key="14">
    <source>
        <dbReference type="EMBL" id="ORY98201.1"/>
    </source>
</evidence>
<evidence type="ECO:0000256" key="5">
    <source>
        <dbReference type="ARBA" id="ARBA00022741"/>
    </source>
</evidence>
<feature type="transmembrane region" description="Helical" evidence="11">
    <location>
        <begin position="152"/>
        <end position="175"/>
    </location>
</feature>
<dbReference type="Gene3D" id="1.20.1560.10">
    <property type="entry name" value="ABC transporter type 1, transmembrane domain"/>
    <property type="match status" value="2"/>
</dbReference>
<feature type="transmembrane region" description="Helical" evidence="11">
    <location>
        <begin position="330"/>
        <end position="348"/>
    </location>
</feature>
<feature type="domain" description="ABC transmembrane type-1" evidence="13">
    <location>
        <begin position="330"/>
        <end position="619"/>
    </location>
</feature>
<dbReference type="InterPro" id="IPR017871">
    <property type="entry name" value="ABC_transporter-like_CS"/>
</dbReference>
<dbReference type="InterPro" id="IPR003593">
    <property type="entry name" value="AAA+_ATPase"/>
</dbReference>
<feature type="transmembrane region" description="Helical" evidence="11">
    <location>
        <begin position="220"/>
        <end position="238"/>
    </location>
</feature>
<evidence type="ECO:0000259" key="12">
    <source>
        <dbReference type="PROSITE" id="PS50893"/>
    </source>
</evidence>
<feature type="transmembrane region" description="Helical" evidence="11">
    <location>
        <begin position="588"/>
        <end position="607"/>
    </location>
</feature>
<feature type="transmembrane region" description="Helical" evidence="11">
    <location>
        <begin position="1220"/>
        <end position="1240"/>
    </location>
</feature>
<dbReference type="SMART" id="SM00382">
    <property type="entry name" value="AAA"/>
    <property type="match status" value="2"/>
</dbReference>
<dbReference type="EMBL" id="MCGN01000004">
    <property type="protein sequence ID" value="ORY98201.1"/>
    <property type="molecule type" value="Genomic_DNA"/>
</dbReference>
<feature type="transmembrane region" description="Helical" evidence="11">
    <location>
        <begin position="368"/>
        <end position="385"/>
    </location>
</feature>
<keyword evidence="9" id="KW-0325">Glycoprotein</keyword>
<keyword evidence="15" id="KW-1185">Reference proteome</keyword>
<dbReference type="InterPro" id="IPR036640">
    <property type="entry name" value="ABC1_TM_sf"/>
</dbReference>